<reference evidence="9 10" key="1">
    <citation type="submission" date="2013-03" db="EMBL/GenBank/DDBJ databases">
        <title>The Genome Sequence of Capronia coronata CBS 617.96.</title>
        <authorList>
            <consortium name="The Broad Institute Genomics Platform"/>
            <person name="Cuomo C."/>
            <person name="de Hoog S."/>
            <person name="Gorbushina A."/>
            <person name="Walker B."/>
            <person name="Young S.K."/>
            <person name="Zeng Q."/>
            <person name="Gargeya S."/>
            <person name="Fitzgerald M."/>
            <person name="Haas B."/>
            <person name="Abouelleil A."/>
            <person name="Allen A.W."/>
            <person name="Alvarado L."/>
            <person name="Arachchi H.M."/>
            <person name="Berlin A.M."/>
            <person name="Chapman S.B."/>
            <person name="Gainer-Dewar J."/>
            <person name="Goldberg J."/>
            <person name="Griggs A."/>
            <person name="Gujja S."/>
            <person name="Hansen M."/>
            <person name="Howarth C."/>
            <person name="Imamovic A."/>
            <person name="Ireland A."/>
            <person name="Larimer J."/>
            <person name="McCowan C."/>
            <person name="Murphy C."/>
            <person name="Pearson M."/>
            <person name="Poon T.W."/>
            <person name="Priest M."/>
            <person name="Roberts A."/>
            <person name="Saif S."/>
            <person name="Shea T."/>
            <person name="Sisk P."/>
            <person name="Sykes S."/>
            <person name="Wortman J."/>
            <person name="Nusbaum C."/>
            <person name="Birren B."/>
        </authorList>
    </citation>
    <scope>NUCLEOTIDE SEQUENCE [LARGE SCALE GENOMIC DNA]</scope>
    <source>
        <strain evidence="9 10">CBS 617.96</strain>
    </source>
</reference>
<evidence type="ECO:0000259" key="8">
    <source>
        <dbReference type="PROSITE" id="PS50850"/>
    </source>
</evidence>
<keyword evidence="10" id="KW-1185">Reference proteome</keyword>
<dbReference type="GO" id="GO:0022857">
    <property type="term" value="F:transmembrane transporter activity"/>
    <property type="evidence" value="ECO:0007669"/>
    <property type="project" value="InterPro"/>
</dbReference>
<keyword evidence="3 7" id="KW-0812">Transmembrane</keyword>
<feature type="compositionally biased region" description="Polar residues" evidence="6">
    <location>
        <begin position="23"/>
        <end position="42"/>
    </location>
</feature>
<feature type="transmembrane region" description="Helical" evidence="7">
    <location>
        <begin position="133"/>
        <end position="154"/>
    </location>
</feature>
<dbReference type="EMBL" id="AMWN01000001">
    <property type="protein sequence ID" value="EXJ96492.1"/>
    <property type="molecule type" value="Genomic_DNA"/>
</dbReference>
<dbReference type="Pfam" id="PF07690">
    <property type="entry name" value="MFS_1"/>
    <property type="match status" value="1"/>
</dbReference>
<dbReference type="eggNOG" id="KOG0255">
    <property type="taxonomic scope" value="Eukaryota"/>
</dbReference>
<evidence type="ECO:0000256" key="1">
    <source>
        <dbReference type="ARBA" id="ARBA00004141"/>
    </source>
</evidence>
<feature type="transmembrane region" description="Helical" evidence="7">
    <location>
        <begin position="254"/>
        <end position="274"/>
    </location>
</feature>
<dbReference type="FunFam" id="1.20.1250.20:FF:000011">
    <property type="entry name" value="MFS multidrug transporter, putative"/>
    <property type="match status" value="1"/>
</dbReference>
<evidence type="ECO:0000313" key="9">
    <source>
        <dbReference type="EMBL" id="EXJ96492.1"/>
    </source>
</evidence>
<feature type="transmembrane region" description="Helical" evidence="7">
    <location>
        <begin position="97"/>
        <end position="121"/>
    </location>
</feature>
<keyword evidence="4 7" id="KW-1133">Transmembrane helix</keyword>
<feature type="transmembrane region" description="Helical" evidence="7">
    <location>
        <begin position="465"/>
        <end position="488"/>
    </location>
</feature>
<dbReference type="PANTHER" id="PTHR23502:SF68">
    <property type="entry name" value="MULTIDRUG TRANSPORTER, PUTATIVE (AFU_ORTHOLOGUE AFUA_3G01120)-RELATED"/>
    <property type="match status" value="1"/>
</dbReference>
<feature type="transmembrane region" description="Helical" evidence="7">
    <location>
        <begin position="368"/>
        <end position="387"/>
    </location>
</feature>
<feature type="transmembrane region" description="Helical" evidence="7">
    <location>
        <begin position="407"/>
        <end position="426"/>
    </location>
</feature>
<dbReference type="GO" id="GO:0016020">
    <property type="term" value="C:membrane"/>
    <property type="evidence" value="ECO:0007669"/>
    <property type="project" value="UniProtKB-SubCell"/>
</dbReference>
<proteinExistence type="inferred from homology"/>
<comment type="subcellular location">
    <subcellularLocation>
        <location evidence="1">Membrane</location>
        <topology evidence="1">Multi-pass membrane protein</topology>
    </subcellularLocation>
</comment>
<comment type="caution">
    <text evidence="9">The sequence shown here is derived from an EMBL/GenBank/DDBJ whole genome shotgun (WGS) entry which is preliminary data.</text>
</comment>
<dbReference type="OrthoDB" id="5296287at2759"/>
<sequence>MATSQLPNHGGSNHGLPDHEDTFSSTDATSLSEKEQISSTNRPDPDVERGIPIIDTTEDADEKSPPLTVADKDPNIVDWDGPTDPEKALNWTEKKKWANIAVISSVTFLTPLASSMVAPAVPLIMDEFHSTDSTIASFIVSIYVLGYAVGPLFLAPLSEVYGRLPVYHVCNFMFVIWSVGCALAPNIGALLAFRLLAGIAGSCPLTIGGGSIADLIIQEKRGIAMALFALGPLLGPVVGPVAGGYLGEGAGWRWVFWLITIAGGAALIFSLIFMRETYEPVLLRRRTKRLQKETGNLALRSKLDKGISMRQYFWLAIIRPSKMLIFSPIVFVLSLYLAIIYGYLYLLFTTLTQVFEDKYGFSQGAVGLSYLGIGIGSVFGLIIFGALSDKTVKRMSAKGGMKPEYRLPPLIPGSAVIPIGLFWYGWSAEAGVHWIMPIIGTAFVGLGMLATFMPIQTYLVDAFHLHAASALAANSVMRSLMGAFLPLAGPQMYKTLGLGWGNSLLAFIALAMAPVSWIFFRYGETIRTHPRFQVNF</sequence>
<comment type="similarity">
    <text evidence="2">Belongs to the major facilitator superfamily.</text>
</comment>
<dbReference type="Proteomes" id="UP000019484">
    <property type="component" value="Unassembled WGS sequence"/>
</dbReference>
<evidence type="ECO:0000256" key="5">
    <source>
        <dbReference type="ARBA" id="ARBA00023136"/>
    </source>
</evidence>
<feature type="transmembrane region" description="Helical" evidence="7">
    <location>
        <begin position="432"/>
        <end position="453"/>
    </location>
</feature>
<dbReference type="Gene3D" id="1.20.1250.20">
    <property type="entry name" value="MFS general substrate transporter like domains"/>
    <property type="match status" value="1"/>
</dbReference>
<accession>W9YUB1</accession>
<dbReference type="STRING" id="1182541.W9YUB1"/>
<evidence type="ECO:0000313" key="10">
    <source>
        <dbReference type="Proteomes" id="UP000019484"/>
    </source>
</evidence>
<feature type="transmembrane region" description="Helical" evidence="7">
    <location>
        <begin position="166"/>
        <end position="185"/>
    </location>
</feature>
<dbReference type="PROSITE" id="PS50850">
    <property type="entry name" value="MFS"/>
    <property type="match status" value="1"/>
</dbReference>
<feature type="transmembrane region" description="Helical" evidence="7">
    <location>
        <begin position="191"/>
        <end position="216"/>
    </location>
</feature>
<dbReference type="RefSeq" id="XP_007720721.1">
    <property type="nucleotide sequence ID" value="XM_007722531.1"/>
</dbReference>
<dbReference type="AlphaFoldDB" id="W9YUB1"/>
<evidence type="ECO:0000256" key="7">
    <source>
        <dbReference type="SAM" id="Phobius"/>
    </source>
</evidence>
<feature type="compositionally biased region" description="Polar residues" evidence="6">
    <location>
        <begin position="1"/>
        <end position="11"/>
    </location>
</feature>
<evidence type="ECO:0000256" key="2">
    <source>
        <dbReference type="ARBA" id="ARBA00008335"/>
    </source>
</evidence>
<gene>
    <name evidence="9" type="ORF">A1O1_01618</name>
</gene>
<evidence type="ECO:0000256" key="3">
    <source>
        <dbReference type="ARBA" id="ARBA00022692"/>
    </source>
</evidence>
<feature type="domain" description="Major facilitator superfamily (MFS) profile" evidence="8">
    <location>
        <begin position="99"/>
        <end position="526"/>
    </location>
</feature>
<dbReference type="InterPro" id="IPR011701">
    <property type="entry name" value="MFS"/>
</dbReference>
<organism evidence="9 10">
    <name type="scientific">Capronia coronata CBS 617.96</name>
    <dbReference type="NCBI Taxonomy" id="1182541"/>
    <lineage>
        <taxon>Eukaryota</taxon>
        <taxon>Fungi</taxon>
        <taxon>Dikarya</taxon>
        <taxon>Ascomycota</taxon>
        <taxon>Pezizomycotina</taxon>
        <taxon>Eurotiomycetes</taxon>
        <taxon>Chaetothyriomycetidae</taxon>
        <taxon>Chaetothyriales</taxon>
        <taxon>Herpotrichiellaceae</taxon>
        <taxon>Capronia</taxon>
    </lineage>
</organism>
<protein>
    <recommendedName>
        <fullName evidence="8">Major facilitator superfamily (MFS) profile domain-containing protein</fullName>
    </recommendedName>
</protein>
<name>W9YUB1_9EURO</name>
<dbReference type="CDD" id="cd17323">
    <property type="entry name" value="MFS_Tpo1_MDR_like"/>
    <property type="match status" value="1"/>
</dbReference>
<feature type="transmembrane region" description="Helical" evidence="7">
    <location>
        <begin position="223"/>
        <end position="242"/>
    </location>
</feature>
<feature type="transmembrane region" description="Helical" evidence="7">
    <location>
        <begin position="324"/>
        <end position="348"/>
    </location>
</feature>
<feature type="region of interest" description="Disordered" evidence="6">
    <location>
        <begin position="1"/>
        <end position="84"/>
    </location>
</feature>
<dbReference type="SUPFAM" id="SSF103473">
    <property type="entry name" value="MFS general substrate transporter"/>
    <property type="match status" value="1"/>
</dbReference>
<keyword evidence="5 7" id="KW-0472">Membrane</keyword>
<feature type="transmembrane region" description="Helical" evidence="7">
    <location>
        <begin position="500"/>
        <end position="520"/>
    </location>
</feature>
<dbReference type="InterPro" id="IPR036259">
    <property type="entry name" value="MFS_trans_sf"/>
</dbReference>
<dbReference type="GeneID" id="19156520"/>
<dbReference type="HOGENOM" id="CLU_008455_1_1_1"/>
<dbReference type="PANTHER" id="PTHR23502">
    <property type="entry name" value="MAJOR FACILITATOR SUPERFAMILY"/>
    <property type="match status" value="1"/>
</dbReference>
<evidence type="ECO:0000256" key="6">
    <source>
        <dbReference type="SAM" id="MobiDB-lite"/>
    </source>
</evidence>
<dbReference type="InterPro" id="IPR020846">
    <property type="entry name" value="MFS_dom"/>
</dbReference>
<evidence type="ECO:0000256" key="4">
    <source>
        <dbReference type="ARBA" id="ARBA00022989"/>
    </source>
</evidence>